<reference evidence="13" key="1">
    <citation type="submission" date="2023-10" db="EMBL/GenBank/DDBJ databases">
        <title>Genome assemblies of two species of porcelain crab, Petrolisthes cinctipes and Petrolisthes manimaculis (Anomura: Porcellanidae).</title>
        <authorList>
            <person name="Angst P."/>
        </authorList>
    </citation>
    <scope>NUCLEOTIDE SEQUENCE</scope>
    <source>
        <strain evidence="13">PB745_01</strain>
        <tissue evidence="13">Gill</tissue>
    </source>
</reference>
<dbReference type="PROSITE" id="PS00028">
    <property type="entry name" value="ZINC_FINGER_C2H2_1"/>
    <property type="match status" value="2"/>
</dbReference>
<keyword evidence="5 11" id="KW-0863">Zinc-finger</keyword>
<keyword evidence="6" id="KW-0862">Zinc</keyword>
<proteinExistence type="inferred from homology"/>
<evidence type="ECO:0000256" key="10">
    <source>
        <dbReference type="ARBA" id="ARBA00023242"/>
    </source>
</evidence>
<dbReference type="SUPFAM" id="SSF57667">
    <property type="entry name" value="beta-beta-alpha zinc fingers"/>
    <property type="match status" value="2"/>
</dbReference>
<comment type="subcellular location">
    <subcellularLocation>
        <location evidence="1">Nucleus</location>
    </subcellularLocation>
</comment>
<dbReference type="InterPro" id="IPR036236">
    <property type="entry name" value="Znf_C2H2_sf"/>
</dbReference>
<dbReference type="InterPro" id="IPR013087">
    <property type="entry name" value="Znf_C2H2_type"/>
</dbReference>
<dbReference type="EMBL" id="JAWQEG010000602">
    <property type="protein sequence ID" value="KAK3887897.1"/>
    <property type="molecule type" value="Genomic_DNA"/>
</dbReference>
<evidence type="ECO:0000256" key="7">
    <source>
        <dbReference type="ARBA" id="ARBA00023015"/>
    </source>
</evidence>
<gene>
    <name evidence="13" type="ORF">Pcinc_008047</name>
</gene>
<evidence type="ECO:0000256" key="11">
    <source>
        <dbReference type="PROSITE-ProRule" id="PRU00042"/>
    </source>
</evidence>
<evidence type="ECO:0000256" key="2">
    <source>
        <dbReference type="ARBA" id="ARBA00006991"/>
    </source>
</evidence>
<keyword evidence="7" id="KW-0805">Transcription regulation</keyword>
<dbReference type="Pfam" id="PF00096">
    <property type="entry name" value="zf-C2H2"/>
    <property type="match status" value="2"/>
</dbReference>
<name>A0AAE1GA54_PETCI</name>
<evidence type="ECO:0000256" key="4">
    <source>
        <dbReference type="ARBA" id="ARBA00022737"/>
    </source>
</evidence>
<evidence type="ECO:0000313" key="14">
    <source>
        <dbReference type="Proteomes" id="UP001286313"/>
    </source>
</evidence>
<protein>
    <recommendedName>
        <fullName evidence="12">C2H2-type domain-containing protein</fullName>
    </recommendedName>
</protein>
<keyword evidence="4" id="KW-0677">Repeat</keyword>
<dbReference type="GO" id="GO:0001228">
    <property type="term" value="F:DNA-binding transcription activator activity, RNA polymerase II-specific"/>
    <property type="evidence" value="ECO:0007669"/>
    <property type="project" value="TreeGrafter"/>
</dbReference>
<keyword evidence="9" id="KW-0804">Transcription</keyword>
<comment type="similarity">
    <text evidence="2">Belongs to the krueppel C2H2-type zinc-finger protein family.</text>
</comment>
<dbReference type="PANTHER" id="PTHR24393:SF15">
    <property type="entry name" value="IP01243P-RELATED"/>
    <property type="match status" value="1"/>
</dbReference>
<dbReference type="GO" id="GO:0000978">
    <property type="term" value="F:RNA polymerase II cis-regulatory region sequence-specific DNA binding"/>
    <property type="evidence" value="ECO:0007669"/>
    <property type="project" value="TreeGrafter"/>
</dbReference>
<dbReference type="GO" id="GO:0008270">
    <property type="term" value="F:zinc ion binding"/>
    <property type="evidence" value="ECO:0007669"/>
    <property type="project" value="UniProtKB-KW"/>
</dbReference>
<dbReference type="GO" id="GO:0005634">
    <property type="term" value="C:nucleus"/>
    <property type="evidence" value="ECO:0007669"/>
    <property type="project" value="UniProtKB-SubCell"/>
</dbReference>
<dbReference type="SMART" id="SM00355">
    <property type="entry name" value="ZnF_C2H2"/>
    <property type="match status" value="3"/>
</dbReference>
<evidence type="ECO:0000256" key="5">
    <source>
        <dbReference type="ARBA" id="ARBA00022771"/>
    </source>
</evidence>
<feature type="domain" description="C2H2-type" evidence="12">
    <location>
        <begin position="43"/>
        <end position="70"/>
    </location>
</feature>
<dbReference type="PROSITE" id="PS50157">
    <property type="entry name" value="ZINC_FINGER_C2H2_2"/>
    <property type="match status" value="3"/>
</dbReference>
<keyword evidence="3" id="KW-0479">Metal-binding</keyword>
<dbReference type="Gene3D" id="3.30.160.60">
    <property type="entry name" value="Classic Zinc Finger"/>
    <property type="match status" value="3"/>
</dbReference>
<dbReference type="FunFam" id="3.30.160.60:FF:000100">
    <property type="entry name" value="Zinc finger 45-like"/>
    <property type="match status" value="1"/>
</dbReference>
<feature type="domain" description="C2H2-type" evidence="12">
    <location>
        <begin position="75"/>
        <end position="100"/>
    </location>
</feature>
<keyword evidence="10" id="KW-0539">Nucleus</keyword>
<sequence length="160" mass="18506">MLVTIGANIKNEKDSEVSCEEELKNTTSLDSNHKPLHVKVKPFKCEECGKTFNRKANLEIHQIVHTKSLTGERTYTCRYCSAAFTERRALMIHKNKCFEHGYVTVKKAGQNNERSKSFTRKKSLALHYRRCLKGDDDFQCEECGQTFTKMSDLETHMDIH</sequence>
<keyword evidence="14" id="KW-1185">Reference proteome</keyword>
<dbReference type="FunFam" id="3.30.160.60:FF:000149">
    <property type="entry name" value="Zinc finger protein 569"/>
    <property type="match status" value="1"/>
</dbReference>
<evidence type="ECO:0000259" key="12">
    <source>
        <dbReference type="PROSITE" id="PS50157"/>
    </source>
</evidence>
<organism evidence="13 14">
    <name type="scientific">Petrolisthes cinctipes</name>
    <name type="common">Flat porcelain crab</name>
    <dbReference type="NCBI Taxonomy" id="88211"/>
    <lineage>
        <taxon>Eukaryota</taxon>
        <taxon>Metazoa</taxon>
        <taxon>Ecdysozoa</taxon>
        <taxon>Arthropoda</taxon>
        <taxon>Crustacea</taxon>
        <taxon>Multicrustacea</taxon>
        <taxon>Malacostraca</taxon>
        <taxon>Eumalacostraca</taxon>
        <taxon>Eucarida</taxon>
        <taxon>Decapoda</taxon>
        <taxon>Pleocyemata</taxon>
        <taxon>Anomura</taxon>
        <taxon>Galatheoidea</taxon>
        <taxon>Porcellanidae</taxon>
        <taxon>Petrolisthes</taxon>
    </lineage>
</organism>
<evidence type="ECO:0000256" key="9">
    <source>
        <dbReference type="ARBA" id="ARBA00023163"/>
    </source>
</evidence>
<evidence type="ECO:0000256" key="6">
    <source>
        <dbReference type="ARBA" id="ARBA00022833"/>
    </source>
</evidence>
<accession>A0AAE1GA54</accession>
<dbReference type="PANTHER" id="PTHR24393">
    <property type="entry name" value="ZINC FINGER PROTEIN"/>
    <property type="match status" value="1"/>
</dbReference>
<evidence type="ECO:0000256" key="8">
    <source>
        <dbReference type="ARBA" id="ARBA00023125"/>
    </source>
</evidence>
<evidence type="ECO:0000313" key="13">
    <source>
        <dbReference type="EMBL" id="KAK3887897.1"/>
    </source>
</evidence>
<evidence type="ECO:0000256" key="3">
    <source>
        <dbReference type="ARBA" id="ARBA00022723"/>
    </source>
</evidence>
<comment type="caution">
    <text evidence="13">The sequence shown here is derived from an EMBL/GenBank/DDBJ whole genome shotgun (WGS) entry which is preliminary data.</text>
</comment>
<dbReference type="Proteomes" id="UP001286313">
    <property type="component" value="Unassembled WGS sequence"/>
</dbReference>
<feature type="domain" description="C2H2-type" evidence="12">
    <location>
        <begin position="138"/>
        <end position="160"/>
    </location>
</feature>
<dbReference type="AlphaFoldDB" id="A0AAE1GA54"/>
<evidence type="ECO:0000256" key="1">
    <source>
        <dbReference type="ARBA" id="ARBA00004123"/>
    </source>
</evidence>
<keyword evidence="8" id="KW-0238">DNA-binding</keyword>